<evidence type="ECO:0000259" key="1">
    <source>
        <dbReference type="Pfam" id="PF14343"/>
    </source>
</evidence>
<proteinExistence type="predicted"/>
<reference evidence="2 3" key="1">
    <citation type="submission" date="2011-09" db="EMBL/GenBank/DDBJ databases">
        <title>The draft genome of Methanotorris formicicus Mc-S-70.</title>
        <authorList>
            <consortium name="US DOE Joint Genome Institute (JGI-PGF)"/>
            <person name="Lucas S."/>
            <person name="Han J."/>
            <person name="Lapidus A."/>
            <person name="Cheng J.-F."/>
            <person name="Goodwin L."/>
            <person name="Pitluck S."/>
            <person name="Peters L."/>
            <person name="Land M.L."/>
            <person name="Hauser L."/>
            <person name="Sieprawska-Lupa M."/>
            <person name="Takai K."/>
            <person name="Miyazaki J."/>
            <person name="Whitman W."/>
            <person name="Woyke T.J."/>
        </authorList>
    </citation>
    <scope>NUCLEOTIDE SEQUENCE [LARGE SCALE GENOMIC DNA]</scope>
    <source>
        <strain evidence="2 3">Mc-S-70</strain>
    </source>
</reference>
<accession>H1KY77</accession>
<protein>
    <recommendedName>
        <fullName evidence="1">PrcB C-terminal domain-containing protein</fullName>
    </recommendedName>
</protein>
<name>H1KY77_9EURY</name>
<evidence type="ECO:0000313" key="2">
    <source>
        <dbReference type="EMBL" id="EHP87437.1"/>
    </source>
</evidence>
<dbReference type="Pfam" id="PF14343">
    <property type="entry name" value="PrcB_C"/>
    <property type="match status" value="1"/>
</dbReference>
<feature type="domain" description="PrcB C-terminal" evidence="1">
    <location>
        <begin position="90"/>
        <end position="144"/>
    </location>
</feature>
<dbReference type="RefSeq" id="WP_007044189.1">
    <property type="nucleotide sequence ID" value="NZ_AGJL01000014.1"/>
</dbReference>
<dbReference type="OrthoDB" id="60652at2157"/>
<dbReference type="STRING" id="647171.MetfoDRAFT_0750"/>
<comment type="caution">
    <text evidence="2">The sequence shown here is derived from an EMBL/GenBank/DDBJ whole genome shotgun (WGS) entry which is preliminary data.</text>
</comment>
<gene>
    <name evidence="2" type="ORF">MetfoDRAFT_0750</name>
</gene>
<sequence length="158" mass="17660">MKRLVILILVVLLCGCIGDKTTDTPSVPKNNVAKTDTNQNNIVPNETQNITNETKIPSEVPIPFEIVEMGIFGKEEHGKYIHYTKDNKTIIELYMGKKPTAGYSISISKITKKNDKLLVYINESYREEGNAMVVTSPYVIAEVNGTYDNVVFVFVGNE</sequence>
<dbReference type="Proteomes" id="UP000003706">
    <property type="component" value="Unassembled WGS sequence"/>
</dbReference>
<dbReference type="EMBL" id="AGJL01000014">
    <property type="protein sequence ID" value="EHP87437.1"/>
    <property type="molecule type" value="Genomic_DNA"/>
</dbReference>
<dbReference type="AlphaFoldDB" id="H1KY77"/>
<organism evidence="2 3">
    <name type="scientific">Methanotorris formicicus Mc-S-70</name>
    <dbReference type="NCBI Taxonomy" id="647171"/>
    <lineage>
        <taxon>Archaea</taxon>
        <taxon>Methanobacteriati</taxon>
        <taxon>Methanobacteriota</taxon>
        <taxon>Methanomada group</taxon>
        <taxon>Methanococci</taxon>
        <taxon>Methanococcales</taxon>
        <taxon>Methanocaldococcaceae</taxon>
        <taxon>Methanotorris</taxon>
    </lineage>
</organism>
<dbReference type="PROSITE" id="PS51257">
    <property type="entry name" value="PROKAR_LIPOPROTEIN"/>
    <property type="match status" value="1"/>
</dbReference>
<keyword evidence="3" id="KW-1185">Reference proteome</keyword>
<evidence type="ECO:0000313" key="3">
    <source>
        <dbReference type="Proteomes" id="UP000003706"/>
    </source>
</evidence>
<dbReference type="InterPro" id="IPR025748">
    <property type="entry name" value="PrcB_C_dom"/>
</dbReference>